<dbReference type="InterPro" id="IPR038718">
    <property type="entry name" value="SNF2-like_sf"/>
</dbReference>
<organism evidence="12 13">
    <name type="scientific">Caligus rogercresseyi</name>
    <name type="common">Sea louse</name>
    <dbReference type="NCBI Taxonomy" id="217165"/>
    <lineage>
        <taxon>Eukaryota</taxon>
        <taxon>Metazoa</taxon>
        <taxon>Ecdysozoa</taxon>
        <taxon>Arthropoda</taxon>
        <taxon>Crustacea</taxon>
        <taxon>Multicrustacea</taxon>
        <taxon>Hexanauplia</taxon>
        <taxon>Copepoda</taxon>
        <taxon>Siphonostomatoida</taxon>
        <taxon>Caligidae</taxon>
        <taxon>Caligus</taxon>
    </lineage>
</organism>
<dbReference type="EMBL" id="CP045901">
    <property type="protein sequence ID" value="QQP37777.1"/>
    <property type="molecule type" value="Genomic_DNA"/>
</dbReference>
<feature type="region of interest" description="Disordered" evidence="8">
    <location>
        <begin position="181"/>
        <end position="268"/>
    </location>
</feature>
<dbReference type="Gene3D" id="2.40.50.40">
    <property type="match status" value="2"/>
</dbReference>
<evidence type="ECO:0000256" key="3">
    <source>
        <dbReference type="ARBA" id="ARBA00022741"/>
    </source>
</evidence>
<dbReference type="GO" id="GO:0016887">
    <property type="term" value="F:ATP hydrolysis activity"/>
    <property type="evidence" value="ECO:0007669"/>
    <property type="project" value="UniProtKB-ARBA"/>
</dbReference>
<dbReference type="Pfam" id="PF23078">
    <property type="entry name" value="HTH_CHD6-9"/>
    <property type="match status" value="1"/>
</dbReference>
<evidence type="ECO:0000259" key="10">
    <source>
        <dbReference type="PROSITE" id="PS51192"/>
    </source>
</evidence>
<dbReference type="InterPro" id="IPR014001">
    <property type="entry name" value="Helicase_ATP-bd"/>
</dbReference>
<dbReference type="GO" id="GO:0034728">
    <property type="term" value="P:nucleosome organization"/>
    <property type="evidence" value="ECO:0007669"/>
    <property type="project" value="UniProtKB-ARBA"/>
</dbReference>
<keyword evidence="5" id="KW-0067">ATP-binding</keyword>
<dbReference type="CDD" id="cd18668">
    <property type="entry name" value="CD1_tandem_CHD5-9_like"/>
    <property type="match status" value="1"/>
</dbReference>
<dbReference type="Gene3D" id="3.40.50.10810">
    <property type="entry name" value="Tandem AAA-ATPase domain"/>
    <property type="match status" value="1"/>
</dbReference>
<feature type="compositionally biased region" description="Basic and acidic residues" evidence="8">
    <location>
        <begin position="1258"/>
        <end position="1268"/>
    </location>
</feature>
<evidence type="ECO:0000256" key="7">
    <source>
        <dbReference type="SAM" id="Coils"/>
    </source>
</evidence>
<proteinExistence type="predicted"/>
<name>A0A7T8GU56_CALRO</name>
<dbReference type="InterPro" id="IPR000953">
    <property type="entry name" value="Chromo/chromo_shadow_dom"/>
</dbReference>
<feature type="compositionally biased region" description="Basic residues" evidence="8">
    <location>
        <begin position="195"/>
        <end position="207"/>
    </location>
</feature>
<keyword evidence="13" id="KW-1185">Reference proteome</keyword>
<evidence type="ECO:0000256" key="6">
    <source>
        <dbReference type="ARBA" id="ARBA00023242"/>
    </source>
</evidence>
<dbReference type="SUPFAM" id="SSF54160">
    <property type="entry name" value="Chromo domain-like"/>
    <property type="match status" value="2"/>
</dbReference>
<feature type="compositionally biased region" description="Basic residues" evidence="8">
    <location>
        <begin position="1"/>
        <end position="12"/>
    </location>
</feature>
<dbReference type="PROSITE" id="PS50013">
    <property type="entry name" value="CHROMO_2"/>
    <property type="match status" value="1"/>
</dbReference>
<accession>A0A7T8GU56</accession>
<feature type="region of interest" description="Disordered" evidence="8">
    <location>
        <begin position="1551"/>
        <end position="1619"/>
    </location>
</feature>
<dbReference type="GO" id="GO:0000791">
    <property type="term" value="C:euchromatin"/>
    <property type="evidence" value="ECO:0007669"/>
    <property type="project" value="UniProtKB-ARBA"/>
</dbReference>
<evidence type="ECO:0000256" key="8">
    <source>
        <dbReference type="SAM" id="MobiDB-lite"/>
    </source>
</evidence>
<feature type="region of interest" description="Disordered" evidence="8">
    <location>
        <begin position="1258"/>
        <end position="1286"/>
    </location>
</feature>
<feature type="domain" description="Helicase C-terminal" evidence="11">
    <location>
        <begin position="739"/>
        <end position="901"/>
    </location>
</feature>
<feature type="compositionally biased region" description="Acidic residues" evidence="8">
    <location>
        <begin position="1571"/>
        <end position="1584"/>
    </location>
</feature>
<keyword evidence="6" id="KW-0539">Nucleus</keyword>
<dbReference type="GO" id="GO:0005524">
    <property type="term" value="F:ATP binding"/>
    <property type="evidence" value="ECO:0007669"/>
    <property type="project" value="UniProtKB-KW"/>
</dbReference>
<feature type="compositionally biased region" description="Basic residues" evidence="8">
    <location>
        <begin position="38"/>
        <end position="48"/>
    </location>
</feature>
<evidence type="ECO:0000256" key="5">
    <source>
        <dbReference type="ARBA" id="ARBA00022840"/>
    </source>
</evidence>
<gene>
    <name evidence="12" type="ORF">FKW44_018168</name>
</gene>
<dbReference type="Pfam" id="PF00271">
    <property type="entry name" value="Helicase_C"/>
    <property type="match status" value="1"/>
</dbReference>
<feature type="domain" description="Helicase ATP-binding" evidence="10">
    <location>
        <begin position="425"/>
        <end position="599"/>
    </location>
</feature>
<feature type="region of interest" description="Disordered" evidence="8">
    <location>
        <begin position="1"/>
        <end position="122"/>
    </location>
</feature>
<reference evidence="13" key="1">
    <citation type="submission" date="2021-01" db="EMBL/GenBank/DDBJ databases">
        <title>Caligus Genome Assembly.</title>
        <authorList>
            <person name="Gallardo-Escarate C."/>
        </authorList>
    </citation>
    <scope>NUCLEOTIDE SEQUENCE [LARGE SCALE GENOMIC DNA]</scope>
</reference>
<feature type="coiled-coil region" evidence="7">
    <location>
        <begin position="1320"/>
        <end position="1348"/>
    </location>
</feature>
<dbReference type="SMART" id="SM00298">
    <property type="entry name" value="CHROMO"/>
    <property type="match status" value="2"/>
</dbReference>
<dbReference type="PANTHER" id="PTHR46850:SF1">
    <property type="entry name" value="CHROMODOMAIN-HELICASE-DNA-BINDING PROTEIN 9"/>
    <property type="match status" value="1"/>
</dbReference>
<keyword evidence="3" id="KW-0547">Nucleotide-binding</keyword>
<dbReference type="OrthoDB" id="5857104at2759"/>
<feature type="compositionally biased region" description="Basic and acidic residues" evidence="8">
    <location>
        <begin position="208"/>
        <end position="242"/>
    </location>
</feature>
<feature type="region of interest" description="Disordered" evidence="8">
    <location>
        <begin position="991"/>
        <end position="1024"/>
    </location>
</feature>
<dbReference type="FunFam" id="3.40.50.300:FF:000015">
    <property type="entry name" value="chromodomain-helicase-DNA-binding protein 9 isoform X1"/>
    <property type="match status" value="1"/>
</dbReference>
<feature type="compositionally biased region" description="Acidic residues" evidence="8">
    <location>
        <begin position="1000"/>
        <end position="1012"/>
    </location>
</feature>
<dbReference type="InterPro" id="IPR051493">
    <property type="entry name" value="CHD"/>
</dbReference>
<evidence type="ECO:0000256" key="2">
    <source>
        <dbReference type="ARBA" id="ARBA00022737"/>
    </source>
</evidence>
<feature type="domain" description="Chromo" evidence="9">
    <location>
        <begin position="335"/>
        <end position="410"/>
    </location>
</feature>
<evidence type="ECO:0000259" key="9">
    <source>
        <dbReference type="PROSITE" id="PS50013"/>
    </source>
</evidence>
<evidence type="ECO:0000313" key="13">
    <source>
        <dbReference type="Proteomes" id="UP000595437"/>
    </source>
</evidence>
<dbReference type="GO" id="GO:0140658">
    <property type="term" value="F:ATP-dependent chromatin remodeler activity"/>
    <property type="evidence" value="ECO:0007669"/>
    <property type="project" value="UniProtKB-ARBA"/>
</dbReference>
<dbReference type="InterPro" id="IPR023780">
    <property type="entry name" value="Chromo_domain"/>
</dbReference>
<dbReference type="Proteomes" id="UP000595437">
    <property type="component" value="Chromosome 12"/>
</dbReference>
<comment type="subcellular location">
    <subcellularLocation>
        <location evidence="1">Nucleus</location>
    </subcellularLocation>
</comment>
<sequence>TLLQFTKKKRKRTDSGSDADMDATPPPSPKKLVDSKEKRRSGRNTQRKKYVDDVDLHLSDDENILSHLPPDVANQIKKNKESSKDSALASSSAVPETAAAIENPGDPSPPGENDPSGPNYAFDTLAEDTMVVQIILASRGGSRELESDEEDDNMRLVYDEEIKSRDVIVKRSGGPVEKAALAKAAAATLPEERKRPWKKKKRKKRWRRQDTTTKREKSEPQVEGGEIKEEKKASTTDEKESTTVKVEGGPAAAAPLPSEPKAQSPKKPKRMIDVEEFLVKFKNFSYLHCQWLTEEELQRGDKRICQKIRRFKMKREKSGNVLEYSEDEPFNPDYVEVDRVLDTSEHTDPTTTVTTKHYLVKWRSLPYEDCTWELESDVDPSKIQDFESWRHPPSADLFYKKKPKKTDGKSWTSHPFTKTAINFDPINWKASTGSLSHDEMGLGKTIQSLAFVDAILNYGIRGPFLVIAPLSTIPNWQREFELWSKMNVIVYHGSQTSRNMLTEYEMYYKDENGERIPGVYKFHCLITTYECVITDILELREIKWRACVIDEAHRLKNKNCKLLEGLSLLDLETRLLLSGTPLQNNINELFSLLSFLEPSQFNSQDAFIKEFGDMQNEAQVTKLQALLKPLMLRRMKEDVEKSLKPKEETIVEVELTNMQKKYYRGILEKNFSFLSKGTSYANVPNLMNTMMELRKCCIHPYLLNGAEEQIQDEYRTMTESDPDGVYFNALTRSSGKMVLLDKLLPKLKEGGHRVLIFSQMVKMLDILEDYLIRKKYAFERIDGRIRGNLRQAAIDRFCRPDSDRFVFLLCTKAGGLGINLVAADTCIIYDSDWNPQNDLQAQARCHRIGQSKMVKSIASSRAIPTNLGLDKAVLQSMNTSQGSKTTEKANTLSKKEIEDLLRKGAYGALMDDENAGDKFCEEDIEEILLRRTTTVTLENEKAGGSFSKASFASADTADIAIDDPDFWAKWAKRAEIEEVDEKTSLMIQRFGGHDSLDPQDVSELDSDSDSDGESSKKKRGRDYDDDYMEDERDVVYGSWSKNELFRIEKALMAFGWGRWEEVLIHSNLRKGFNASAIEDASRMVLLYCLNTYKGDEKIKGFIWDLISPWKPQRALRAEPQDFPASSNPDGMNWVSDEKYDLDTFLDKSYRKHLDRNSNKVLLRVRMLYYLQMEVLGDYLKQIGTPGCSVSDLPLVPPPCDGPPALWWDIEADKSLLVGTYRHGYERYNMMRLDPDLSFLNRCGPPDSADIQEELKAAHSVEPDDNSKLDEEEDSLGPKTPSEKVQKPEELLTQQLLQEQPESNSVDLNGRLRRLISTYQREFKREEARQAAKDKRNEKRERIEQVMRERELQRIDMSNKKWSKKEEADFLNALLVFGVECSKEQRMLWDRFRHISKLERKSDDSLNEYYVSLIGMCKRLLGKSSQEEDGESSSLKPCNLHNSFIYLLIAESSLINVSTDILTEERAKKVFIRMELFRKIREEVILDEHLDKKLELCDTVGDLPDWWIPGYHDKDLLLGIARHGIHRMEFYILNDPELSFKDVVQRHSKGQPLIDEKKMEAFQERKKQERDEKEEDTEEAMEEGEMSPAPKAAANGEEGSEEKKKASSSTSTSISPPTLSQMEAMAKGGLLYDIEMMNELMAQSYAAAIKWPKDQILKARLDQLSDDNKEDKTKKKKRLDDIMLVWVLPRA</sequence>
<dbReference type="PROSITE" id="PS51194">
    <property type="entry name" value="HELICASE_CTER"/>
    <property type="match status" value="1"/>
</dbReference>
<feature type="non-terminal residue" evidence="12">
    <location>
        <position position="1"/>
    </location>
</feature>
<evidence type="ECO:0000256" key="4">
    <source>
        <dbReference type="ARBA" id="ARBA00022801"/>
    </source>
</evidence>
<evidence type="ECO:0000259" key="11">
    <source>
        <dbReference type="PROSITE" id="PS51194"/>
    </source>
</evidence>
<dbReference type="InterPro" id="IPR056342">
    <property type="entry name" value="HTH_CHD6-9"/>
</dbReference>
<dbReference type="FunFam" id="2.40.50.40:FF:000001">
    <property type="entry name" value="chromodomain-helicase-DNA-binding protein 8 isoform X4"/>
    <property type="match status" value="1"/>
</dbReference>
<evidence type="ECO:0000313" key="12">
    <source>
        <dbReference type="EMBL" id="QQP37777.1"/>
    </source>
</evidence>
<dbReference type="Gene3D" id="3.40.50.300">
    <property type="entry name" value="P-loop containing nucleotide triphosphate hydrolases"/>
    <property type="match status" value="1"/>
</dbReference>
<feature type="compositionally biased region" description="Basic and acidic residues" evidence="8">
    <location>
        <begin position="1553"/>
        <end position="1570"/>
    </location>
</feature>
<dbReference type="InterPro" id="IPR027417">
    <property type="entry name" value="P-loop_NTPase"/>
</dbReference>
<dbReference type="InterPro" id="IPR000330">
    <property type="entry name" value="SNF2_N"/>
</dbReference>
<feature type="compositionally biased region" description="Basic and acidic residues" evidence="8">
    <location>
        <begin position="49"/>
        <end position="60"/>
    </location>
</feature>
<dbReference type="Pfam" id="PF00385">
    <property type="entry name" value="Chromo"/>
    <property type="match status" value="1"/>
</dbReference>
<dbReference type="InterPro" id="IPR049730">
    <property type="entry name" value="SNF2/RAD54-like_C"/>
</dbReference>
<dbReference type="InterPro" id="IPR016197">
    <property type="entry name" value="Chromo-like_dom_sf"/>
</dbReference>
<dbReference type="GO" id="GO:0005634">
    <property type="term" value="C:nucleus"/>
    <property type="evidence" value="ECO:0007669"/>
    <property type="project" value="UniProtKB-SubCell"/>
</dbReference>
<keyword evidence="2" id="KW-0677">Repeat</keyword>
<dbReference type="Gene3D" id="1.10.10.60">
    <property type="entry name" value="Homeodomain-like"/>
    <property type="match status" value="2"/>
</dbReference>
<dbReference type="SUPFAM" id="SSF52540">
    <property type="entry name" value="P-loop containing nucleoside triphosphate hydrolases"/>
    <property type="match status" value="2"/>
</dbReference>
<dbReference type="Pfam" id="PF00176">
    <property type="entry name" value="SNF2-rel_dom"/>
    <property type="match status" value="1"/>
</dbReference>
<protein>
    <submittedName>
        <fullName evidence="12">Uncharacterized protein</fullName>
    </submittedName>
</protein>
<dbReference type="InterPro" id="IPR001650">
    <property type="entry name" value="Helicase_C-like"/>
</dbReference>
<dbReference type="PROSITE" id="PS51192">
    <property type="entry name" value="HELICASE_ATP_BIND_1"/>
    <property type="match status" value="1"/>
</dbReference>
<dbReference type="SMART" id="SM00490">
    <property type="entry name" value="HELICc"/>
    <property type="match status" value="1"/>
</dbReference>
<dbReference type="SMART" id="SM00487">
    <property type="entry name" value="DEXDc"/>
    <property type="match status" value="1"/>
</dbReference>
<keyword evidence="7" id="KW-0175">Coiled coil</keyword>
<evidence type="ECO:0000256" key="1">
    <source>
        <dbReference type="ARBA" id="ARBA00004123"/>
    </source>
</evidence>
<dbReference type="PANTHER" id="PTHR46850">
    <property type="entry name" value="CHROMODOMAIN-HELICASE-DNA-BINDING PROTEIN 9"/>
    <property type="match status" value="1"/>
</dbReference>
<dbReference type="CDD" id="cd18793">
    <property type="entry name" value="SF2_C_SNF"/>
    <property type="match status" value="1"/>
</dbReference>
<keyword evidence="4" id="KW-0378">Hydrolase</keyword>